<proteinExistence type="predicted"/>
<sequence>MSYKYAFYIHHHGSGHLTRALAIAAQLPADEVVFLGSSLETYKDLIPKGIRSIELPFDIPANSDRDWAASDLSFLHYAPVNVKGIINRNYLITEFFAKHNHCLLIVDVSVEITLLARLCGIPTVVVRQHGNRSDLAHLMAYESASFVLAPYAKSMAQDIESDFAHKTFYSGGFSKYSGMSVENNTSADDQIAMFFGRGGTCFDWKLIAQIRKDLPETSSLHILGTIPDYHAISGVSYYGNSKTAYDILKNCGIVISNAGHNCVMELGDLRKKVICVPAERPFEEQKIKAKLLQNAGVATIIEEQALHQVNWSHIIENAKKLKVEAWEKLMNPKATIEIAARLKKLHSNLFKTLYK</sequence>
<dbReference type="GeneID" id="97181087"/>
<dbReference type="RefSeq" id="WP_112374591.1">
    <property type="nucleotide sequence ID" value="NZ_CP068086.1"/>
</dbReference>
<dbReference type="AlphaFoldDB" id="A0A2X2ITM2"/>
<reference evidence="2 4" key="1">
    <citation type="submission" date="2018-06" db="EMBL/GenBank/DDBJ databases">
        <authorList>
            <consortium name="Pathogen Informatics"/>
            <person name="Doyle S."/>
        </authorList>
    </citation>
    <scope>NUCLEOTIDE SEQUENCE [LARGE SCALE GENOMIC DNA]</scope>
    <source>
        <strain evidence="2 4">NCTC11343</strain>
    </source>
</reference>
<evidence type="ECO:0000313" key="3">
    <source>
        <dbReference type="EMBL" id="VXD04181.1"/>
    </source>
</evidence>
<dbReference type="GO" id="GO:0016758">
    <property type="term" value="F:hexosyltransferase activity"/>
    <property type="evidence" value="ECO:0007669"/>
    <property type="project" value="InterPro"/>
</dbReference>
<accession>A0A2X2ITM2</accession>
<feature type="domain" description="Glycosyl transferase family 28 C-terminal" evidence="1">
    <location>
        <begin position="244"/>
        <end position="323"/>
    </location>
</feature>
<organism evidence="2 4">
    <name type="scientific">Sphingobacterium multivorum</name>
    <dbReference type="NCBI Taxonomy" id="28454"/>
    <lineage>
        <taxon>Bacteria</taxon>
        <taxon>Pseudomonadati</taxon>
        <taxon>Bacteroidota</taxon>
        <taxon>Sphingobacteriia</taxon>
        <taxon>Sphingobacteriales</taxon>
        <taxon>Sphingobacteriaceae</taxon>
        <taxon>Sphingobacterium</taxon>
    </lineage>
</organism>
<dbReference type="Proteomes" id="UP000432350">
    <property type="component" value="Unassembled WGS sequence"/>
</dbReference>
<reference evidence="3 5" key="2">
    <citation type="submission" date="2019-10" db="EMBL/GenBank/DDBJ databases">
        <authorList>
            <person name="Karimi E."/>
        </authorList>
    </citation>
    <scope>NUCLEOTIDE SEQUENCE [LARGE SCALE GENOMIC DNA]</scope>
    <source>
        <strain evidence="3">Sphingobacterium sp. 8BC</strain>
    </source>
</reference>
<dbReference type="Pfam" id="PF04101">
    <property type="entry name" value="Glyco_tran_28_C"/>
    <property type="match status" value="1"/>
</dbReference>
<dbReference type="PANTHER" id="PTHR21015:SF22">
    <property type="entry name" value="GLYCOSYLTRANSFERASE"/>
    <property type="match status" value="1"/>
</dbReference>
<evidence type="ECO:0000259" key="1">
    <source>
        <dbReference type="Pfam" id="PF04101"/>
    </source>
</evidence>
<accession>A0A654DFX5</accession>
<keyword evidence="2" id="KW-0808">Transferase</keyword>
<protein>
    <submittedName>
        <fullName evidence="2">Undecaprenyldiphospho-muramoylpentapeptide beta-N- acetylglucosaminyltransferase</fullName>
    </submittedName>
</protein>
<evidence type="ECO:0000313" key="2">
    <source>
        <dbReference type="EMBL" id="SPZ85592.1"/>
    </source>
</evidence>
<dbReference type="InterPro" id="IPR007235">
    <property type="entry name" value="Glyco_trans_28_C"/>
</dbReference>
<dbReference type="SUPFAM" id="SSF53756">
    <property type="entry name" value="UDP-Glycosyltransferase/glycogen phosphorylase"/>
    <property type="match status" value="1"/>
</dbReference>
<name>A0A2X2ITM2_SPHMU</name>
<dbReference type="EMBL" id="UAUU01000008">
    <property type="protein sequence ID" value="SPZ85592.1"/>
    <property type="molecule type" value="Genomic_DNA"/>
</dbReference>
<gene>
    <name evidence="2" type="ORF">NCTC11343_02154</name>
    <name evidence="3" type="ORF">SPHINGO8BC_60163</name>
</gene>
<dbReference type="Proteomes" id="UP000251241">
    <property type="component" value="Unassembled WGS sequence"/>
</dbReference>
<dbReference type="PANTHER" id="PTHR21015">
    <property type="entry name" value="UDP-N-ACETYLGLUCOSAMINE--N-ACETYLMURAMYL-(PENTAPEPTIDE) PYROPHOSPHORYL-UNDECAPRENOL N-ACETYLGLUCOSAMINE TRANSFERASE 1"/>
    <property type="match status" value="1"/>
</dbReference>
<evidence type="ECO:0000313" key="4">
    <source>
        <dbReference type="Proteomes" id="UP000251241"/>
    </source>
</evidence>
<dbReference type="Gene3D" id="3.40.50.2000">
    <property type="entry name" value="Glycogen Phosphorylase B"/>
    <property type="match status" value="1"/>
</dbReference>
<dbReference type="EMBL" id="CABWMV010000025">
    <property type="protein sequence ID" value="VXD04181.1"/>
    <property type="molecule type" value="Genomic_DNA"/>
</dbReference>
<evidence type="ECO:0000313" key="5">
    <source>
        <dbReference type="Proteomes" id="UP000432350"/>
    </source>
</evidence>